<evidence type="ECO:0000313" key="5">
    <source>
        <dbReference type="EMBL" id="CEM40539.1"/>
    </source>
</evidence>
<reference evidence="5" key="1">
    <citation type="submission" date="2014-11" db="EMBL/GenBank/DDBJ databases">
        <authorList>
            <person name="Otto D Thomas"/>
            <person name="Naeem Raeece"/>
        </authorList>
    </citation>
    <scope>NUCLEOTIDE SEQUENCE</scope>
</reference>
<keyword evidence="2 3" id="KW-0040">ANK repeat</keyword>
<organism evidence="5">
    <name type="scientific">Chromera velia CCMP2878</name>
    <dbReference type="NCBI Taxonomy" id="1169474"/>
    <lineage>
        <taxon>Eukaryota</taxon>
        <taxon>Sar</taxon>
        <taxon>Alveolata</taxon>
        <taxon>Colpodellida</taxon>
        <taxon>Chromeraceae</taxon>
        <taxon>Chromera</taxon>
    </lineage>
</organism>
<dbReference type="PROSITE" id="PS50297">
    <property type="entry name" value="ANK_REP_REGION"/>
    <property type="match status" value="1"/>
</dbReference>
<dbReference type="PANTHER" id="PTHR24189">
    <property type="entry name" value="MYOTROPHIN"/>
    <property type="match status" value="1"/>
</dbReference>
<dbReference type="Gene3D" id="1.25.40.20">
    <property type="entry name" value="Ankyrin repeat-containing domain"/>
    <property type="match status" value="3"/>
</dbReference>
<dbReference type="InterPro" id="IPR036770">
    <property type="entry name" value="Ankyrin_rpt-contain_sf"/>
</dbReference>
<dbReference type="PROSITE" id="PS50088">
    <property type="entry name" value="ANK_REPEAT"/>
    <property type="match status" value="1"/>
</dbReference>
<evidence type="ECO:0000256" key="1">
    <source>
        <dbReference type="ARBA" id="ARBA00022737"/>
    </source>
</evidence>
<proteinExistence type="predicted"/>
<dbReference type="Pfam" id="PF00023">
    <property type="entry name" value="Ank"/>
    <property type="match status" value="1"/>
</dbReference>
<feature type="compositionally biased region" description="Basic residues" evidence="4">
    <location>
        <begin position="976"/>
        <end position="986"/>
    </location>
</feature>
<feature type="region of interest" description="Disordered" evidence="4">
    <location>
        <begin position="959"/>
        <end position="986"/>
    </location>
</feature>
<dbReference type="SUPFAM" id="SSF48403">
    <property type="entry name" value="Ankyrin repeat"/>
    <property type="match status" value="2"/>
</dbReference>
<dbReference type="PANTHER" id="PTHR24189:SF50">
    <property type="entry name" value="ANKYRIN REPEAT AND SOCS BOX PROTEIN 2"/>
    <property type="match status" value="1"/>
</dbReference>
<dbReference type="VEuPathDB" id="CryptoDB:Cvel_25381"/>
<evidence type="ECO:0000256" key="2">
    <source>
        <dbReference type="ARBA" id="ARBA00023043"/>
    </source>
</evidence>
<dbReference type="InterPro" id="IPR050745">
    <property type="entry name" value="Multifunctional_regulatory"/>
</dbReference>
<protein>
    <submittedName>
        <fullName evidence="5">Uncharacterized protein</fullName>
    </submittedName>
</protein>
<dbReference type="SMART" id="SM00248">
    <property type="entry name" value="ANK"/>
    <property type="match status" value="7"/>
</dbReference>
<keyword evidence="1" id="KW-0677">Repeat</keyword>
<feature type="repeat" description="ANK" evidence="3">
    <location>
        <begin position="355"/>
        <end position="380"/>
    </location>
</feature>
<name>A0A0G4H9P1_9ALVE</name>
<evidence type="ECO:0000256" key="3">
    <source>
        <dbReference type="PROSITE-ProRule" id="PRU00023"/>
    </source>
</evidence>
<sequence length="986" mass="106532">MGLCGVLGVRKFWKVSSLSKKSLLLRDDASPFGFGSVDVGFASSSEREEISALLNDCLDRDDLRALQQVLALQGVPGRYPFLLKRCLQRNPLSEKCAQFLMENERTSLCSALSDMNTSFLTAERLTQLLRTGVVQPDSWVSTSHGDHSCQQLLQALISHGNFEAAERLLEAGARVDVFRWAKEHVEGEILPKPETPLHSLLLWRFQSAHREAVQSNERGEVVDRPSIEGLSLLRRLARAAKASACLEWKRQSKVTAGGLFGVHQNRNTSPDLTALGFACVNRDAEAVKILMEVGEGIHGGGERGSLPYLVFRSVPASLRNSQLPEGIVDSQCADTLEEVMTLKGLDLNRVYSGFDGHTPLSMACSLGLKKSVEILLKNGAVPRKVTMDGNRVSRSPFGEALVKQSELVLSLLLQWKATPNERVVVGRRSFTPLQLDMHRNPSATGIARLLLSHGAKCLFPAEEEPEQSEAVATLPGQVAALQLLEVEARRILPSEVSPLLLACEARDPILVRVMCRDGGADPNLPGRLTEGRVLGHGNGGPPGGGGVFPGIGLLQQLGILLPTQPAAGASAGAAAVGAEFKKGKGLIVPVAHVLKSAEKIEDASVVLELLGALVEGGADLGSVHENGHSALSLACRHDCSEKILEYLLDMGVALGGKEGWDPRRVPLVEAVNRSSSSKKLTNVRLLLQKGADPNELGVLDAAPGIREMSQTEDHGRQPLISPLQVVLDQKVPRKETEGPEILQHIFSAVELLVSHGARCSVPPSPPPAEVGEEKEVVPSVPSSECPEGGEDAVVFLFSSFRELSQSMWSKFRVGSGSWLADLIDLEDARGPVLLQVIQKIPQSNLEEALYQGKGFPLLSALRCGWGEGANALLDRDVCVNGRKLSVLADATLVQSPLSAALNTQQWELVRRLLEKGACLTLQERDQMEAGDQLNGFPSDLQTAVKEMFDKVPRGLGLFPAEPPATNVGEHRPQVGLKKKTERKKRY</sequence>
<dbReference type="PhylomeDB" id="A0A0G4H9P1"/>
<dbReference type="EMBL" id="CDMZ01002059">
    <property type="protein sequence ID" value="CEM40539.1"/>
    <property type="molecule type" value="Genomic_DNA"/>
</dbReference>
<gene>
    <name evidence="5" type="ORF">Cvel_25381</name>
</gene>
<dbReference type="AlphaFoldDB" id="A0A0G4H9P1"/>
<evidence type="ECO:0000256" key="4">
    <source>
        <dbReference type="SAM" id="MobiDB-lite"/>
    </source>
</evidence>
<accession>A0A0G4H9P1</accession>
<dbReference type="InterPro" id="IPR002110">
    <property type="entry name" value="Ankyrin_rpt"/>
</dbReference>